<comment type="similarity">
    <text evidence="1">Belongs to the 'GDSL' lipolytic enzyme family.</text>
</comment>
<dbReference type="Pfam" id="PF00657">
    <property type="entry name" value="Lipase_GDSL"/>
    <property type="match status" value="1"/>
</dbReference>
<dbReference type="OrthoDB" id="1600564at2759"/>
<dbReference type="CDD" id="cd01837">
    <property type="entry name" value="SGNH_plant_lipase_like"/>
    <property type="match status" value="1"/>
</dbReference>
<dbReference type="EMBL" id="SWLB01000016">
    <property type="protein sequence ID" value="KAF3328172.1"/>
    <property type="molecule type" value="Genomic_DNA"/>
</dbReference>
<dbReference type="Gene3D" id="3.40.50.1110">
    <property type="entry name" value="SGNH hydrolase"/>
    <property type="match status" value="1"/>
</dbReference>
<reference evidence="3" key="1">
    <citation type="submission" date="2020-01" db="EMBL/GenBank/DDBJ databases">
        <title>Genome sequence of Kobresia littledalei, the first chromosome-level genome in the family Cyperaceae.</title>
        <authorList>
            <person name="Qu G."/>
        </authorList>
    </citation>
    <scope>NUCLEOTIDE SEQUENCE</scope>
    <source>
        <strain evidence="3">C.B.Clarke</strain>
        <tissue evidence="3">Leaf</tissue>
    </source>
</reference>
<gene>
    <name evidence="3" type="ORF">FCM35_KLT06778</name>
</gene>
<dbReference type="GO" id="GO:0016788">
    <property type="term" value="F:hydrolase activity, acting on ester bonds"/>
    <property type="evidence" value="ECO:0007669"/>
    <property type="project" value="InterPro"/>
</dbReference>
<feature type="signal peptide" evidence="2">
    <location>
        <begin position="1"/>
        <end position="28"/>
    </location>
</feature>
<accession>A0A833QXY1</accession>
<evidence type="ECO:0000313" key="4">
    <source>
        <dbReference type="Proteomes" id="UP000623129"/>
    </source>
</evidence>
<organism evidence="3 4">
    <name type="scientific">Carex littledalei</name>
    <dbReference type="NCBI Taxonomy" id="544730"/>
    <lineage>
        <taxon>Eukaryota</taxon>
        <taxon>Viridiplantae</taxon>
        <taxon>Streptophyta</taxon>
        <taxon>Embryophyta</taxon>
        <taxon>Tracheophyta</taxon>
        <taxon>Spermatophyta</taxon>
        <taxon>Magnoliopsida</taxon>
        <taxon>Liliopsida</taxon>
        <taxon>Poales</taxon>
        <taxon>Cyperaceae</taxon>
        <taxon>Cyperoideae</taxon>
        <taxon>Cariceae</taxon>
        <taxon>Carex</taxon>
        <taxon>Carex subgen. Euthyceras</taxon>
    </lineage>
</organism>
<keyword evidence="2" id="KW-0732">Signal</keyword>
<evidence type="ECO:0000256" key="2">
    <source>
        <dbReference type="SAM" id="SignalP"/>
    </source>
</evidence>
<dbReference type="InterPro" id="IPR035669">
    <property type="entry name" value="SGNH_plant_lipase-like"/>
</dbReference>
<dbReference type="PANTHER" id="PTHR45642">
    <property type="entry name" value="GDSL ESTERASE/LIPASE EXL3"/>
    <property type="match status" value="1"/>
</dbReference>
<proteinExistence type="inferred from homology"/>
<dbReference type="FunFam" id="3.40.50.1110:FF:000003">
    <property type="entry name" value="GDSL esterase/lipase APG"/>
    <property type="match status" value="1"/>
</dbReference>
<dbReference type="PANTHER" id="PTHR45642:SF150">
    <property type="entry name" value="GDSL ESTERASE_LIPASE EXL3"/>
    <property type="match status" value="1"/>
</dbReference>
<dbReference type="InterPro" id="IPR036514">
    <property type="entry name" value="SGNH_hydro_sf"/>
</dbReference>
<keyword evidence="4" id="KW-1185">Reference proteome</keyword>
<dbReference type="Proteomes" id="UP000623129">
    <property type="component" value="Unassembled WGS sequence"/>
</dbReference>
<evidence type="ECO:0000313" key="3">
    <source>
        <dbReference type="EMBL" id="KAF3328172.1"/>
    </source>
</evidence>
<comment type="caution">
    <text evidence="3">The sequence shown here is derived from an EMBL/GenBank/DDBJ whole genome shotgun (WGS) entry which is preliminary data.</text>
</comment>
<dbReference type="InterPro" id="IPR050592">
    <property type="entry name" value="GDSL_lipolytic_enzyme"/>
</dbReference>
<sequence>MENKHLLKTSTIALCIFLFIQQVQQILATATNTTRKAPAILVFGDSIVDPGNNNAISTTIKCNFPPYGQNFPHHLSTGRFSNGRIPSDILASKLGIKDYVPAYLDANLTEYDLLTGVSFASGACGYDPLTAEIMQVLTMDDQLKLFKEYKQKIKAIAGEKIAEEIISKSYYLIITGADDLANTYFTTPFRSNYDLSSYIQLVVRFASKFYQDLYNLGARRIIVTSIPPIGSIPSQRTLAGGIERNTVPRYNEAATTCNSELQKEIQRLNHTLPGANIAFQDMYTPLLDIIQRPSAYGSFEICNKSFGCCLFLCGTRYTQEMQSSASAINNRGQMVPVTFYVKFLGFEVSNRGCCGTGIFEVTLTCNSYTAEPCKDPSKFVFWDTYHLTERAYNILINKLIAKYGLN</sequence>
<dbReference type="InterPro" id="IPR001087">
    <property type="entry name" value="GDSL"/>
</dbReference>
<name>A0A833QXY1_9POAL</name>
<dbReference type="AlphaFoldDB" id="A0A833QXY1"/>
<evidence type="ECO:0000256" key="1">
    <source>
        <dbReference type="ARBA" id="ARBA00008668"/>
    </source>
</evidence>
<protein>
    <submittedName>
        <fullName evidence="3">GDSL esterase/lipase EXL3-like protein</fullName>
    </submittedName>
</protein>
<feature type="chain" id="PRO_5032497575" evidence="2">
    <location>
        <begin position="29"/>
        <end position="406"/>
    </location>
</feature>